<gene>
    <name evidence="1" type="ORF">LUCI_3435</name>
</gene>
<name>A0A498RB45_9FIRM</name>
<dbReference type="Proteomes" id="UP000277811">
    <property type="component" value="Unassembled WGS sequence"/>
</dbReference>
<evidence type="ECO:0000313" key="1">
    <source>
        <dbReference type="EMBL" id="VBB08170.1"/>
    </source>
</evidence>
<organism evidence="1 2">
    <name type="scientific">Lucifera butyrica</name>
    <dbReference type="NCBI Taxonomy" id="1351585"/>
    <lineage>
        <taxon>Bacteria</taxon>
        <taxon>Bacillati</taxon>
        <taxon>Bacillota</taxon>
        <taxon>Negativicutes</taxon>
        <taxon>Veillonellales</taxon>
        <taxon>Veillonellaceae</taxon>
        <taxon>Lucifera</taxon>
    </lineage>
</organism>
<reference evidence="1 2" key="1">
    <citation type="submission" date="2018-06" db="EMBL/GenBank/DDBJ databases">
        <authorList>
            <person name="Strepis N."/>
        </authorList>
    </citation>
    <scope>NUCLEOTIDE SEQUENCE [LARGE SCALE GENOMIC DNA]</scope>
    <source>
        <strain evidence="1">LUCI</strain>
    </source>
</reference>
<evidence type="ECO:0000313" key="2">
    <source>
        <dbReference type="Proteomes" id="UP000277811"/>
    </source>
</evidence>
<sequence>MIIIILTSCTAQKSNAIGAFSISSNQPNLTGNYAQEKNEVLLERVTERIHPSLPEFIFSIYGQEKSGYDHFYRIRKITIKRADQPEKVLQEIIFDKTATLDFPKVYDINTSFIVEDINFDGYKDIRLQLWHPAGPNIPYYYWIWDKDASTFIQNKELEQITSPKVDIANQTIISYVRDGAATYYKRTYKYLDGHIQLIKELMVEYHKETTGEITTHITVRELMDDEMMVVAEYDKPGRINLKEL</sequence>
<accession>A0A498RB45</accession>
<dbReference type="EMBL" id="UPPP01000083">
    <property type="protein sequence ID" value="VBB08170.1"/>
    <property type="molecule type" value="Genomic_DNA"/>
</dbReference>
<dbReference type="AlphaFoldDB" id="A0A498RB45"/>
<dbReference type="RefSeq" id="WP_122629071.1">
    <property type="nucleotide sequence ID" value="NZ_UPPP01000083.1"/>
</dbReference>
<dbReference type="OrthoDB" id="2631174at2"/>
<dbReference type="InterPro" id="IPR058087">
    <property type="entry name" value="XAC2610_dom"/>
</dbReference>
<proteinExistence type="predicted"/>
<keyword evidence="2" id="KW-1185">Reference proteome</keyword>
<dbReference type="NCBIfam" id="NF047539">
    <property type="entry name" value="XAC2610_fam"/>
    <property type="match status" value="1"/>
</dbReference>
<protein>
    <submittedName>
        <fullName evidence="1">Uncharacterized protein</fullName>
    </submittedName>
</protein>